<feature type="region of interest" description="Disordered" evidence="1">
    <location>
        <begin position="1"/>
        <end position="29"/>
    </location>
</feature>
<name>A0A8H6VM24_9PEZI</name>
<dbReference type="AlphaFoldDB" id="A0A8H6VM24"/>
<feature type="region of interest" description="Disordered" evidence="1">
    <location>
        <begin position="161"/>
        <end position="182"/>
    </location>
</feature>
<dbReference type="InterPro" id="IPR019481">
    <property type="entry name" value="TFIIIC_triple_barrel"/>
</dbReference>
<dbReference type="Pfam" id="PF10419">
    <property type="entry name" value="TFIIIC_sub6"/>
    <property type="match status" value="1"/>
</dbReference>
<gene>
    <name evidence="3" type="ORF">HII31_01193</name>
</gene>
<feature type="compositionally biased region" description="Low complexity" evidence="1">
    <location>
        <begin position="339"/>
        <end position="348"/>
    </location>
</feature>
<dbReference type="OrthoDB" id="1877767at2759"/>
<feature type="compositionally biased region" description="Acidic residues" evidence="1">
    <location>
        <begin position="349"/>
        <end position="368"/>
    </location>
</feature>
<feature type="compositionally biased region" description="Basic and acidic residues" evidence="1">
    <location>
        <begin position="267"/>
        <end position="284"/>
    </location>
</feature>
<protein>
    <recommendedName>
        <fullName evidence="2">Transcription factor TFIIIC triple barrel domain-containing protein</fullName>
    </recommendedName>
</protein>
<evidence type="ECO:0000259" key="2">
    <source>
        <dbReference type="Pfam" id="PF10419"/>
    </source>
</evidence>
<evidence type="ECO:0000313" key="4">
    <source>
        <dbReference type="Proteomes" id="UP000660729"/>
    </source>
</evidence>
<feature type="compositionally biased region" description="Polar residues" evidence="1">
    <location>
        <begin position="373"/>
        <end position="383"/>
    </location>
</feature>
<sequence>MGQPQPHIEGTPTMATAPLSSRDGVAEDEWEYEYDPTETEDLYFTLDLTRHVADALEPKEEEDHDDGNDEAHVGDAQNGDATPSAPVAKNRGPPGSKLQILDLHTTNPLVKLDEGVYSCYWTTDLGTQFHIAQAGHVPDPRRGGHVLDIIGLSQARLTGKPGSLTVKNATGEGQHDDTTPDLCNGMEDEVDNVNSTEDTDPVRSSGYGQPLVIPREDCRTATAVQQASFLERLSQIKLKKGEKDPVPIYSVKIHREPTNKAELKRQALDADAEKKKNAKSSERPSKRRKRLTAAEKGIIPSATPKSGRKKISAIAAQVGFVDEATDVTPGPSRPRRARTSTAKAADAAQQEDLDLEDAPAEAVTEEAAPDVTNGQQTGDDGVK</sequence>
<proteinExistence type="predicted"/>
<keyword evidence="4" id="KW-1185">Reference proteome</keyword>
<accession>A0A8H6VM24</accession>
<dbReference type="Proteomes" id="UP000660729">
    <property type="component" value="Unassembled WGS sequence"/>
</dbReference>
<feature type="domain" description="Transcription factor TFIIIC triple barrel" evidence="2">
    <location>
        <begin position="37"/>
        <end position="164"/>
    </location>
</feature>
<feature type="region of interest" description="Disordered" evidence="1">
    <location>
        <begin position="267"/>
        <end position="383"/>
    </location>
</feature>
<comment type="caution">
    <text evidence="3">The sequence shown here is derived from an EMBL/GenBank/DDBJ whole genome shotgun (WGS) entry which is preliminary data.</text>
</comment>
<feature type="region of interest" description="Disordered" evidence="1">
    <location>
        <begin position="58"/>
        <end position="99"/>
    </location>
</feature>
<evidence type="ECO:0000313" key="3">
    <source>
        <dbReference type="EMBL" id="KAF7197383.1"/>
    </source>
</evidence>
<organism evidence="3 4">
    <name type="scientific">Pseudocercospora fuligena</name>
    <dbReference type="NCBI Taxonomy" id="685502"/>
    <lineage>
        <taxon>Eukaryota</taxon>
        <taxon>Fungi</taxon>
        <taxon>Dikarya</taxon>
        <taxon>Ascomycota</taxon>
        <taxon>Pezizomycotina</taxon>
        <taxon>Dothideomycetes</taxon>
        <taxon>Dothideomycetidae</taxon>
        <taxon>Mycosphaerellales</taxon>
        <taxon>Mycosphaerellaceae</taxon>
        <taxon>Pseudocercospora</taxon>
    </lineage>
</organism>
<evidence type="ECO:0000256" key="1">
    <source>
        <dbReference type="SAM" id="MobiDB-lite"/>
    </source>
</evidence>
<dbReference type="EMBL" id="JABCIY010000015">
    <property type="protein sequence ID" value="KAF7197383.1"/>
    <property type="molecule type" value="Genomic_DNA"/>
</dbReference>
<reference evidence="3" key="1">
    <citation type="submission" date="2020-04" db="EMBL/GenBank/DDBJ databases">
        <title>Draft genome resource of the tomato pathogen Pseudocercospora fuligena.</title>
        <authorList>
            <person name="Zaccaron A."/>
        </authorList>
    </citation>
    <scope>NUCLEOTIDE SEQUENCE</scope>
    <source>
        <strain evidence="3">PF001</strain>
    </source>
</reference>
<feature type="compositionally biased region" description="Acidic residues" evidence="1">
    <location>
        <begin position="59"/>
        <end position="68"/>
    </location>
</feature>
<dbReference type="Gene3D" id="2.60.40.4370">
    <property type="match status" value="1"/>
</dbReference>